<dbReference type="HOGENOM" id="CLU_044949_0_0_11"/>
<evidence type="ECO:0000259" key="1">
    <source>
        <dbReference type="Pfam" id="PF13556"/>
    </source>
</evidence>
<gene>
    <name evidence="3" type="ORF">AJAP_15410</name>
</gene>
<organism evidence="3 4">
    <name type="scientific">Amycolatopsis japonica</name>
    <dbReference type="NCBI Taxonomy" id="208439"/>
    <lineage>
        <taxon>Bacteria</taxon>
        <taxon>Bacillati</taxon>
        <taxon>Actinomycetota</taxon>
        <taxon>Actinomycetes</taxon>
        <taxon>Pseudonocardiales</taxon>
        <taxon>Pseudonocardiaceae</taxon>
        <taxon>Amycolatopsis</taxon>
        <taxon>Amycolatopsis japonica group</taxon>
    </lineage>
</organism>
<dbReference type="Gene3D" id="1.10.10.2840">
    <property type="entry name" value="PucR C-terminal helix-turn-helix domain"/>
    <property type="match status" value="1"/>
</dbReference>
<name>A0A075USL1_9PSEU</name>
<proteinExistence type="predicted"/>
<dbReference type="Proteomes" id="UP000028492">
    <property type="component" value="Chromosome"/>
</dbReference>
<evidence type="ECO:0000313" key="3">
    <source>
        <dbReference type="EMBL" id="AIG75958.1"/>
    </source>
</evidence>
<reference evidence="3 4" key="1">
    <citation type="journal article" date="2014" name="J. Biotechnol.">
        <title>Complete genome sequence of the actinobacterium Amycolatopsis japonica MG417-CF17(T) (=DSM 44213T) producing (S,S)-N,N'-ethylenediaminedisuccinic acid.</title>
        <authorList>
            <person name="Stegmann E."/>
            <person name="Albersmeier A."/>
            <person name="Spohn M."/>
            <person name="Gert H."/>
            <person name="Weber T."/>
            <person name="Wohlleben W."/>
            <person name="Kalinowski J."/>
            <person name="Ruckert C."/>
        </authorList>
    </citation>
    <scope>NUCLEOTIDE SEQUENCE [LARGE SCALE GENOMIC DNA]</scope>
    <source>
        <strain evidence="4">MG417-CF17 (DSM 44213)</strain>
    </source>
</reference>
<feature type="domain" description="PucR C-terminal helix-turn-helix" evidence="1">
    <location>
        <begin position="333"/>
        <end position="390"/>
    </location>
</feature>
<evidence type="ECO:0000313" key="4">
    <source>
        <dbReference type="Proteomes" id="UP000028492"/>
    </source>
</evidence>
<dbReference type="PANTHER" id="PTHR33744">
    <property type="entry name" value="CARBOHYDRATE DIACID REGULATOR"/>
    <property type="match status" value="1"/>
</dbReference>
<protein>
    <submittedName>
        <fullName evidence="3">Uncharacterized protein</fullName>
    </submittedName>
</protein>
<dbReference type="PANTHER" id="PTHR33744:SF1">
    <property type="entry name" value="DNA-BINDING TRANSCRIPTIONAL ACTIVATOR ADER"/>
    <property type="match status" value="1"/>
</dbReference>
<dbReference type="KEGG" id="aja:AJAP_15410"/>
<dbReference type="InterPro" id="IPR058663">
    <property type="entry name" value="PucR-like_N"/>
</dbReference>
<accession>A0A075USL1</accession>
<dbReference type="InterPro" id="IPR042070">
    <property type="entry name" value="PucR_C-HTH_sf"/>
</dbReference>
<evidence type="ECO:0000259" key="2">
    <source>
        <dbReference type="Pfam" id="PF25906"/>
    </source>
</evidence>
<sequence length="398" mass="42764">MSWQPVGALWARLPRELGDAVRPRIPAIARHCVEGVVSEIGECAEVFSDGEARAAAVELTRRSIERAIDRVGVPELLQNDLLVDFRAQGRIAFHQGLSREAAQAAFRVSSRVLWRSIASIGRQLQLPGDVLYGAAECLFGDVVEVTMALTDGYNAAQAEATGPAEQRARLFRLLAGGTGYSQADAGALAVAIGWRIPERITAVVFTAAPGAPSFPAGLLPSAVPVDLVSDVPGALVACPEADLSGLRELPSGWTATVGVSVPTAQAAESYRIARRASELAQRGMITTVGPVLWCEEHITTLLLLADEFLLDRLAGEALEPLSGLAPRQHDELSATLLTQVQTRGSAPEIARQLAVHPQTVRARLRRLSELFGERLDDPDQRLRIELALRAERLRPADV</sequence>
<dbReference type="EMBL" id="CP008953">
    <property type="protein sequence ID" value="AIG75958.1"/>
    <property type="molecule type" value="Genomic_DNA"/>
</dbReference>
<dbReference type="Pfam" id="PF25906">
    <property type="entry name" value="PucR-like_N"/>
    <property type="match status" value="1"/>
</dbReference>
<dbReference type="InterPro" id="IPR025736">
    <property type="entry name" value="PucR_C-HTH_dom"/>
</dbReference>
<dbReference type="STRING" id="208439.AJAP_15410"/>
<keyword evidence="4" id="KW-1185">Reference proteome</keyword>
<dbReference type="eggNOG" id="COG2508">
    <property type="taxonomic scope" value="Bacteria"/>
</dbReference>
<feature type="domain" description="PucR-like N-terminal" evidence="2">
    <location>
        <begin position="10"/>
        <end position="174"/>
    </location>
</feature>
<dbReference type="AlphaFoldDB" id="A0A075USL1"/>
<dbReference type="Pfam" id="PF13556">
    <property type="entry name" value="HTH_30"/>
    <property type="match status" value="1"/>
</dbReference>
<dbReference type="InterPro" id="IPR051448">
    <property type="entry name" value="CdaR-like_regulators"/>
</dbReference>
<dbReference type="RefSeq" id="WP_038512021.1">
    <property type="nucleotide sequence ID" value="NZ_CP008953.1"/>
</dbReference>